<evidence type="ECO:0000313" key="2">
    <source>
        <dbReference type="Proteomes" id="UP000253744"/>
    </source>
</evidence>
<gene>
    <name evidence="1" type="ORF">DVJ83_03610</name>
</gene>
<evidence type="ECO:0000313" key="1">
    <source>
        <dbReference type="EMBL" id="AXG98402.1"/>
    </source>
</evidence>
<dbReference type="Proteomes" id="UP000253744">
    <property type="component" value="Chromosome"/>
</dbReference>
<protein>
    <recommendedName>
        <fullName evidence="3">Cytoplasmic protein</fullName>
    </recommendedName>
</protein>
<organism evidence="1 2">
    <name type="scientific">Deinococcus wulumuqiensis</name>
    <dbReference type="NCBI Taxonomy" id="980427"/>
    <lineage>
        <taxon>Bacteria</taxon>
        <taxon>Thermotogati</taxon>
        <taxon>Deinococcota</taxon>
        <taxon>Deinococci</taxon>
        <taxon>Deinococcales</taxon>
        <taxon>Deinococcaceae</taxon>
        <taxon>Deinococcus</taxon>
    </lineage>
</organism>
<evidence type="ECO:0008006" key="3">
    <source>
        <dbReference type="Google" id="ProtNLM"/>
    </source>
</evidence>
<proteinExistence type="predicted"/>
<name>A0A345IFD0_9DEIO</name>
<reference evidence="1 2" key="1">
    <citation type="submission" date="2018-07" db="EMBL/GenBank/DDBJ databases">
        <title>Complete Genome and Methylome Analysis of Deinococcus wulumuqiensis NEB 479.</title>
        <authorList>
            <person name="Fomenkov A."/>
            <person name="Luyten Y."/>
            <person name="Vincze T."/>
            <person name="Anton B.P."/>
            <person name="Clark T."/>
            <person name="Roberts R.J."/>
            <person name="Morgan R.D."/>
        </authorList>
    </citation>
    <scope>NUCLEOTIDE SEQUENCE [LARGE SCALE GENOMIC DNA]</scope>
    <source>
        <strain evidence="1 2">NEB 479</strain>
    </source>
</reference>
<dbReference type="EMBL" id="CP031158">
    <property type="protein sequence ID" value="AXG98402.1"/>
    <property type="molecule type" value="Genomic_DNA"/>
</dbReference>
<dbReference type="KEGG" id="dwu:DVJ83_03610"/>
<accession>A0A345IFD0</accession>
<sequence>MPEGAVTRLEAIWHFCGNHERLVRRSARCGCFHCESFFTAGEIEAWVDDLSTALCPRCGIDAVLPDVPLYALNTELLREMRVAFFESSVLAGPGSGHFPA</sequence>
<dbReference type="RefSeq" id="WP_114671422.1">
    <property type="nucleotide sequence ID" value="NZ_CP031158.1"/>
</dbReference>
<dbReference type="STRING" id="1288484.GCA_000348665_00355"/>
<dbReference type="AlphaFoldDB" id="A0A345IFD0"/>